<dbReference type="GO" id="GO:0016757">
    <property type="term" value="F:glycosyltransferase activity"/>
    <property type="evidence" value="ECO:0007669"/>
    <property type="project" value="InterPro"/>
</dbReference>
<proteinExistence type="predicted"/>
<dbReference type="Gene3D" id="3.40.50.2000">
    <property type="entry name" value="Glycogen Phosphorylase B"/>
    <property type="match status" value="2"/>
</dbReference>
<keyword evidence="4" id="KW-1185">Reference proteome</keyword>
<dbReference type="InterPro" id="IPR050194">
    <property type="entry name" value="Glycosyltransferase_grp1"/>
</dbReference>
<dbReference type="InterPro" id="IPR028098">
    <property type="entry name" value="Glyco_trans_4-like_N"/>
</dbReference>
<keyword evidence="3" id="KW-0808">Transferase</keyword>
<dbReference type="PANTHER" id="PTHR45947:SF3">
    <property type="entry name" value="SULFOQUINOVOSYL TRANSFERASE SQD2"/>
    <property type="match status" value="1"/>
</dbReference>
<dbReference type="InterPro" id="IPR001296">
    <property type="entry name" value="Glyco_trans_1"/>
</dbReference>
<dbReference type="RefSeq" id="WP_125015033.1">
    <property type="nucleotide sequence ID" value="NZ_QWEZ01000001.1"/>
</dbReference>
<gene>
    <name evidence="3" type="ORF">D0544_05720</name>
</gene>
<reference evidence="3 4" key="1">
    <citation type="submission" date="2018-08" db="EMBL/GenBank/DDBJ databases">
        <authorList>
            <person name="Khan S.A."/>
        </authorList>
    </citation>
    <scope>NUCLEOTIDE SEQUENCE [LARGE SCALE GENOMIC DNA]</scope>
    <source>
        <strain evidence="3 4">GTF-13</strain>
    </source>
</reference>
<dbReference type="PANTHER" id="PTHR45947">
    <property type="entry name" value="SULFOQUINOVOSYL TRANSFERASE SQD2"/>
    <property type="match status" value="1"/>
</dbReference>
<protein>
    <submittedName>
        <fullName evidence="3">Glycosyltransferase family 4 protein</fullName>
    </submittedName>
</protein>
<reference evidence="3 4" key="2">
    <citation type="submission" date="2018-12" db="EMBL/GenBank/DDBJ databases">
        <title>Simiduia agarivorans gen. nov., sp. nov., a marine, agarolytic bacterium isolated from shallow coastal water from Keelung, Taiwan.</title>
        <authorList>
            <person name="Shieh W.Y."/>
        </authorList>
    </citation>
    <scope>NUCLEOTIDE SEQUENCE [LARGE SCALE GENOMIC DNA]</scope>
    <source>
        <strain evidence="3 4">GTF-13</strain>
    </source>
</reference>
<dbReference type="Pfam" id="PF13439">
    <property type="entry name" value="Glyco_transf_4"/>
    <property type="match status" value="1"/>
</dbReference>
<organism evidence="3 4">
    <name type="scientific">Aestuariirhabdus litorea</name>
    <dbReference type="NCBI Taxonomy" id="2528527"/>
    <lineage>
        <taxon>Bacteria</taxon>
        <taxon>Pseudomonadati</taxon>
        <taxon>Pseudomonadota</taxon>
        <taxon>Gammaproteobacteria</taxon>
        <taxon>Oceanospirillales</taxon>
        <taxon>Aestuariirhabdaceae</taxon>
        <taxon>Aestuariirhabdus</taxon>
    </lineage>
</organism>
<evidence type="ECO:0000313" key="3">
    <source>
        <dbReference type="EMBL" id="RRJ84602.1"/>
    </source>
</evidence>
<feature type="domain" description="Glycosyl transferase family 1" evidence="1">
    <location>
        <begin position="194"/>
        <end position="365"/>
    </location>
</feature>
<dbReference type="Pfam" id="PF00534">
    <property type="entry name" value="Glycos_transf_1"/>
    <property type="match status" value="1"/>
</dbReference>
<feature type="domain" description="Glycosyltransferase subfamily 4-like N-terminal" evidence="2">
    <location>
        <begin position="20"/>
        <end position="180"/>
    </location>
</feature>
<comment type="caution">
    <text evidence="3">The sequence shown here is derived from an EMBL/GenBank/DDBJ whole genome shotgun (WGS) entry which is preliminary data.</text>
</comment>
<evidence type="ECO:0000313" key="4">
    <source>
        <dbReference type="Proteomes" id="UP000280792"/>
    </source>
</evidence>
<evidence type="ECO:0000259" key="1">
    <source>
        <dbReference type="Pfam" id="PF00534"/>
    </source>
</evidence>
<dbReference type="SUPFAM" id="SSF53756">
    <property type="entry name" value="UDP-Glycosyltransferase/glycogen phosphorylase"/>
    <property type="match status" value="1"/>
</dbReference>
<name>A0A3P3VPB9_9GAMM</name>
<evidence type="ECO:0000259" key="2">
    <source>
        <dbReference type="Pfam" id="PF13439"/>
    </source>
</evidence>
<sequence length="400" mass="44472">MSHTHYSALVITELFAPTKGGTAVWFDQVYRHLGGRSVHILTAATAGDAAVDAEHPNSIHRVNLQRVAWLRPESLAIYLRLLWSGFKIAWRHRPRQYHAGRVLPEGLIALVLARLFGQPCLIYAHGEEITTWRTPIKSWLMRWTYRHCDMVIANSRFTAERLVELGVDPQRIRLIHPGVMIEDFTPRGDAQVSTLRDQLLQQGETLLMLSVGRLSRRKGFDTMIKVTGRLRKQGINVHYAIAGIGEDQDYLQKLVDDQQLCPAVSLLGAVEAEQLPLLYQACDLFVMPNREVNGDVEGFGMVYLEAAACGKTSVSGTSGGVVSAVLHEQTGLNCDGDSVDAVYDGVYRLLMDERFRSQLADSAQQRAHTEFSWEAVASKTAAIFGGTDPAFSQSPNTERS</sequence>
<dbReference type="CDD" id="cd03801">
    <property type="entry name" value="GT4_PimA-like"/>
    <property type="match status" value="1"/>
</dbReference>
<dbReference type="Proteomes" id="UP000280792">
    <property type="component" value="Unassembled WGS sequence"/>
</dbReference>
<accession>A0A3P3VPB9</accession>
<dbReference type="EMBL" id="QWEZ01000001">
    <property type="protein sequence ID" value="RRJ84602.1"/>
    <property type="molecule type" value="Genomic_DNA"/>
</dbReference>
<dbReference type="AlphaFoldDB" id="A0A3P3VPB9"/>